<dbReference type="GO" id="GO:0008422">
    <property type="term" value="F:beta-glucosidase activity"/>
    <property type="evidence" value="ECO:0007669"/>
    <property type="project" value="UniProtKB-EC"/>
</dbReference>
<dbReference type="InterPro" id="IPR051915">
    <property type="entry name" value="Cellulose_Degrad_GH3"/>
</dbReference>
<dbReference type="InterPro" id="IPR026891">
    <property type="entry name" value="Fn3-like"/>
</dbReference>
<dbReference type="InterPro" id="IPR036881">
    <property type="entry name" value="Glyco_hydro_3_C_sf"/>
</dbReference>
<dbReference type="InterPro" id="IPR017853">
    <property type="entry name" value="GH"/>
</dbReference>
<reference evidence="8" key="1">
    <citation type="journal article" date="2015" name="Proc. Natl. Acad. Sci. U.S.A.">
        <title>Networks of energetic and metabolic interactions define dynamics in microbial communities.</title>
        <authorList>
            <person name="Embree M."/>
            <person name="Liu J.K."/>
            <person name="Al-Bassam M.M."/>
            <person name="Zengler K."/>
        </authorList>
    </citation>
    <scope>NUCLEOTIDE SEQUENCE</scope>
</reference>
<dbReference type="PANTHER" id="PTHR30620:SF16">
    <property type="entry name" value="LYSOSOMAL BETA GLUCOSIDASE"/>
    <property type="match status" value="1"/>
</dbReference>
<dbReference type="Pfam" id="PF14310">
    <property type="entry name" value="Fn3-like"/>
    <property type="match status" value="1"/>
</dbReference>
<dbReference type="GO" id="GO:0009251">
    <property type="term" value="P:glucan catabolic process"/>
    <property type="evidence" value="ECO:0007669"/>
    <property type="project" value="TreeGrafter"/>
</dbReference>
<dbReference type="InterPro" id="IPR001764">
    <property type="entry name" value="Glyco_hydro_3_N"/>
</dbReference>
<dbReference type="FunFam" id="2.60.40.10:FF:000495">
    <property type="entry name" value="Periplasmic beta-glucosidase"/>
    <property type="match status" value="1"/>
</dbReference>
<evidence type="ECO:0000256" key="3">
    <source>
        <dbReference type="ARBA" id="ARBA00012744"/>
    </source>
</evidence>
<dbReference type="SUPFAM" id="SSF51445">
    <property type="entry name" value="(Trans)glycosidases"/>
    <property type="match status" value="1"/>
</dbReference>
<evidence type="ECO:0000256" key="1">
    <source>
        <dbReference type="ARBA" id="ARBA00000448"/>
    </source>
</evidence>
<dbReference type="FunFam" id="3.20.20.300:FF:000007">
    <property type="entry name" value="Lysosomal beta glucosidase"/>
    <property type="match status" value="1"/>
</dbReference>
<evidence type="ECO:0000256" key="2">
    <source>
        <dbReference type="ARBA" id="ARBA00005336"/>
    </source>
</evidence>
<dbReference type="PANTHER" id="PTHR30620">
    <property type="entry name" value="PERIPLASMIC BETA-GLUCOSIDASE-RELATED"/>
    <property type="match status" value="1"/>
</dbReference>
<dbReference type="Gene3D" id="3.40.50.1700">
    <property type="entry name" value="Glycoside hydrolase family 3 C-terminal domain"/>
    <property type="match status" value="1"/>
</dbReference>
<dbReference type="AlphaFoldDB" id="A0A0W8FZP2"/>
<evidence type="ECO:0000256" key="5">
    <source>
        <dbReference type="ARBA" id="ARBA00022801"/>
    </source>
</evidence>
<evidence type="ECO:0000259" key="7">
    <source>
        <dbReference type="SMART" id="SM01217"/>
    </source>
</evidence>
<sequence length="750" mass="82904">MKKYSKLILILIVSLSVVMFTGASQSKDSDEMNKFVNDLMSKMTLEEKVGQMTQITLEVVTKEGDNRDPKKPLTLDSGKLHEAIVNYKVGSIINTGGAANTVEAWHDIITTIQDVATKETDIGIPILYGIDAIHGANYTLGATLFPQNFAMAATRNRELVKESAAITSYEIRASGIPWNFNPVLGLGREPYWPRFWETFGEDPYLASELAIEYVNGIQGDDVSAPTKAAACVKHYLGDSVPKNGRDRTPAFIPEGYLRDFILPPYAAGVKAGALTVMVNSGENNGIPSHSDHYLLTEILKGELDFKGFIVSDWEDIKRLHTRDRVAETPKEAVRMAVMAGLDMSMVPYDYSFATLLLELVNEGQVPISRIDDAVKRILEVKYKLGLFTNPYPNNDLIKGFASEEFKKVNLTAAQEAVTLLKNNNSILPLSKEKKILVTGPTANKMMVLNGGWTITWQGNIEELYPVEKNTLLESVINKVGNENVVYVEGTTINEEVNIDKAVKAAENCDVIFASLGEDPYCESPGNINDLTLDEAQLKLVTELAKTGKPIVLILFEGRPRVINKIVDKVDAVIMGYLPGMEGADATADIIFGDVNPSGKLPFSYPKTPAGFTTYDYKPLEKYDVNDYDPQWTFGYGLSYTTFAYSDLSVIEQAGIDDEIDVAVTVQNTGKVGGKETVELYITDLYGSVSRPDQQLKGFEKIYLEPGELKVVNFKVTPEHLAFHNRENKKVVEPGEFKVRVGSLIKSFTLN</sequence>
<protein>
    <recommendedName>
        <fullName evidence="3">beta-glucosidase</fullName>
        <ecNumber evidence="3">3.2.1.21</ecNumber>
    </recommendedName>
</protein>
<evidence type="ECO:0000313" key="8">
    <source>
        <dbReference type="EMBL" id="KUG26349.1"/>
    </source>
</evidence>
<dbReference type="InterPro" id="IPR036962">
    <property type="entry name" value="Glyco_hydro_3_N_sf"/>
</dbReference>
<evidence type="ECO:0000256" key="4">
    <source>
        <dbReference type="ARBA" id="ARBA00022729"/>
    </source>
</evidence>
<dbReference type="InterPro" id="IPR002772">
    <property type="entry name" value="Glyco_hydro_3_C"/>
</dbReference>
<dbReference type="Pfam" id="PF01915">
    <property type="entry name" value="Glyco_hydro_3_C"/>
    <property type="match status" value="1"/>
</dbReference>
<organism evidence="8">
    <name type="scientific">hydrocarbon metagenome</name>
    <dbReference type="NCBI Taxonomy" id="938273"/>
    <lineage>
        <taxon>unclassified sequences</taxon>
        <taxon>metagenomes</taxon>
        <taxon>ecological metagenomes</taxon>
    </lineage>
</organism>
<dbReference type="EC" id="3.2.1.21" evidence="3"/>
<feature type="domain" description="Fibronectin type III-like" evidence="7">
    <location>
        <begin position="675"/>
        <end position="744"/>
    </location>
</feature>
<dbReference type="SMART" id="SM01217">
    <property type="entry name" value="Fn3_like"/>
    <property type="match status" value="1"/>
</dbReference>
<name>A0A0W8FZP2_9ZZZZ</name>
<proteinExistence type="inferred from homology"/>
<dbReference type="EMBL" id="LNQE01000480">
    <property type="protein sequence ID" value="KUG26349.1"/>
    <property type="molecule type" value="Genomic_DNA"/>
</dbReference>
<dbReference type="Pfam" id="PF00933">
    <property type="entry name" value="Glyco_hydro_3"/>
    <property type="match status" value="1"/>
</dbReference>
<dbReference type="Gene3D" id="2.60.40.10">
    <property type="entry name" value="Immunoglobulins"/>
    <property type="match status" value="1"/>
</dbReference>
<evidence type="ECO:0000256" key="6">
    <source>
        <dbReference type="ARBA" id="ARBA00023295"/>
    </source>
</evidence>
<dbReference type="Gene3D" id="3.20.20.300">
    <property type="entry name" value="Glycoside hydrolase, family 3, N-terminal domain"/>
    <property type="match status" value="1"/>
</dbReference>
<gene>
    <name evidence="8" type="ORF">ASZ90_003814</name>
</gene>
<accession>A0A0W8FZP2</accession>
<comment type="caution">
    <text evidence="8">The sequence shown here is derived from an EMBL/GenBank/DDBJ whole genome shotgun (WGS) entry which is preliminary data.</text>
</comment>
<dbReference type="SUPFAM" id="SSF52279">
    <property type="entry name" value="Beta-D-glucan exohydrolase, C-terminal domain"/>
    <property type="match status" value="1"/>
</dbReference>
<comment type="catalytic activity">
    <reaction evidence="1">
        <text>Hydrolysis of terminal, non-reducing beta-D-glucosyl residues with release of beta-D-glucose.</text>
        <dbReference type="EC" id="3.2.1.21"/>
    </reaction>
</comment>
<keyword evidence="6 8" id="KW-0326">Glycosidase</keyword>
<keyword evidence="5 8" id="KW-0378">Hydrolase</keyword>
<comment type="similarity">
    <text evidence="2">Belongs to the glycosyl hydrolase 3 family.</text>
</comment>
<dbReference type="InterPro" id="IPR013783">
    <property type="entry name" value="Ig-like_fold"/>
</dbReference>
<dbReference type="PRINTS" id="PR00133">
    <property type="entry name" value="GLHYDRLASE3"/>
</dbReference>
<keyword evidence="4" id="KW-0732">Signal</keyword>